<organism evidence="2 3">
    <name type="scientific">Candidatus Thalassospirochaeta sargassi</name>
    <dbReference type="NCBI Taxonomy" id="3119039"/>
    <lineage>
        <taxon>Bacteria</taxon>
        <taxon>Pseudomonadati</taxon>
        <taxon>Spirochaetota</taxon>
        <taxon>Spirochaetia</taxon>
        <taxon>Spirochaetales</taxon>
        <taxon>Spirochaetaceae</taxon>
        <taxon>Candidatus Thalassospirochaeta</taxon>
    </lineage>
</organism>
<dbReference type="AlphaFoldDB" id="A0AAJ1MJQ2"/>
<gene>
    <name evidence="2" type="ORF">PQJ61_13370</name>
</gene>
<evidence type="ECO:0000313" key="3">
    <source>
        <dbReference type="Proteomes" id="UP001221217"/>
    </source>
</evidence>
<evidence type="ECO:0000259" key="1">
    <source>
        <dbReference type="Pfam" id="PF04015"/>
    </source>
</evidence>
<name>A0AAJ1MJQ2_9SPIO</name>
<protein>
    <submittedName>
        <fullName evidence="2">DUF362 domain-containing protein</fullName>
    </submittedName>
</protein>
<accession>A0AAJ1MJQ2</accession>
<reference evidence="2 3" key="1">
    <citation type="submission" date="2022-12" db="EMBL/GenBank/DDBJ databases">
        <title>Metagenome assembled genome from gulf of manar.</title>
        <authorList>
            <person name="Kohli P."/>
            <person name="Pk S."/>
            <person name="Venkata Ramana C."/>
            <person name="Sasikala C."/>
        </authorList>
    </citation>
    <scope>NUCLEOTIDE SEQUENCE [LARGE SCALE GENOMIC DNA]</scope>
    <source>
        <strain evidence="2">JB008</strain>
    </source>
</reference>
<feature type="domain" description="DUF362" evidence="1">
    <location>
        <begin position="53"/>
        <end position="255"/>
    </location>
</feature>
<comment type="caution">
    <text evidence="2">The sequence shown here is derived from an EMBL/GenBank/DDBJ whole genome shotgun (WGS) entry which is preliminary data.</text>
</comment>
<evidence type="ECO:0000313" key="2">
    <source>
        <dbReference type="EMBL" id="MDC7227748.1"/>
    </source>
</evidence>
<dbReference type="Pfam" id="PF04015">
    <property type="entry name" value="DUF362"/>
    <property type="match status" value="1"/>
</dbReference>
<dbReference type="EMBL" id="JAQQAL010000032">
    <property type="protein sequence ID" value="MDC7227748.1"/>
    <property type="molecule type" value="Genomic_DNA"/>
</dbReference>
<proteinExistence type="predicted"/>
<dbReference type="Proteomes" id="UP001221217">
    <property type="component" value="Unassembled WGS sequence"/>
</dbReference>
<dbReference type="InterPro" id="IPR007160">
    <property type="entry name" value="DUF362"/>
</dbReference>
<sequence length="407" mass="44527">MKEKSVVSIVKGDITESPENYTRKDLETVKAMVLKSLDLIGGLDKVVGKAKNVIVKPNLVEVPFESTGGSVVTDPRVLEAVIEILKEYGVEKVVVAEGKSVNLKHISSGPKQAFEDAGLGEIIRRAGGETLGWDEEPFVSVPNPNGEVLAEVNVPKSILDADLFINLPKLKTHGQTEVTCGIKALQGVYSVEDKVQFHTEAFPWKMVEMLRVAKPHLTIVDGLICGEHFGPIYTEPVKMDLVVSSEDVVSIDAVISEIMGIKAYEVPITRLADTEGIGNGKMENIEVRGESVDSVMKYFDRAFLWNPIGYHKNIRIFAGDAGRFTLAQLGATVRRLELEGLIDDLEEICVIVGHGAPIPVRDYKNVYVIGDSAADHPWRDRALGFIPGSPPLPSVQIVEAFKTHLKK</sequence>